<dbReference type="CDD" id="cd00761">
    <property type="entry name" value="Glyco_tranf_GTA_type"/>
    <property type="match status" value="1"/>
</dbReference>
<organism evidence="6 7">
    <name type="scientific">Duganella radicis</name>
    <dbReference type="NCBI Taxonomy" id="551988"/>
    <lineage>
        <taxon>Bacteria</taxon>
        <taxon>Pseudomonadati</taxon>
        <taxon>Pseudomonadota</taxon>
        <taxon>Betaproteobacteria</taxon>
        <taxon>Burkholderiales</taxon>
        <taxon>Oxalobacteraceae</taxon>
        <taxon>Telluria group</taxon>
        <taxon>Duganella</taxon>
    </lineage>
</organism>
<keyword evidence="3" id="KW-0677">Repeat</keyword>
<evidence type="ECO:0000256" key="4">
    <source>
        <dbReference type="ARBA" id="ARBA00023315"/>
    </source>
</evidence>
<dbReference type="Proteomes" id="UP000475582">
    <property type="component" value="Unassembled WGS sequence"/>
</dbReference>
<dbReference type="PANTHER" id="PTHR43300">
    <property type="entry name" value="ACETYLTRANSFERASE"/>
    <property type="match status" value="1"/>
</dbReference>
<dbReference type="InterPro" id="IPR018357">
    <property type="entry name" value="Hexapep_transf_CS"/>
</dbReference>
<evidence type="ECO:0000256" key="2">
    <source>
        <dbReference type="ARBA" id="ARBA00022679"/>
    </source>
</evidence>
<protein>
    <submittedName>
        <fullName evidence="6">Glycosyltransferase</fullName>
    </submittedName>
</protein>
<evidence type="ECO:0000256" key="3">
    <source>
        <dbReference type="ARBA" id="ARBA00022737"/>
    </source>
</evidence>
<dbReference type="InterPro" id="IPR029044">
    <property type="entry name" value="Nucleotide-diphossugar_trans"/>
</dbReference>
<evidence type="ECO:0000313" key="7">
    <source>
        <dbReference type="Proteomes" id="UP000475582"/>
    </source>
</evidence>
<evidence type="ECO:0000256" key="1">
    <source>
        <dbReference type="ARBA" id="ARBA00007274"/>
    </source>
</evidence>
<sequence length="533" mass="59083">MDNHSFVLSICIPSYNRAPYLQQTLDSIVSQPAFTETNDIEVVISDNGSEDETQAVAARYVAAFPDKIQYHRHDVTISPDMNFKFVLEQGRGLYLKLHNDNLLVLPGSLAELVKVYRATAAEMPVVFFTNGNHAKGQAIEALNNMSEFVQRVSFMSTWIGGFGMWRAEFHAMPDFARNQHLRLVQTDVILRLISLGKRAIVLFGHYFSGVPTGRKGNYKVGGYNIAEVFGKNYLSLLKPYVASGQLDRGVYEHEKKLALFQQILPYYFDPNNDYQKSGFFAHMQDYVNDAYFYQAVANLQTDVPPALIAQHTAAAAPPPAPEPAPTPEAQRAAYNAALAQQWRALNPHNETILQTAHGLFNFDKLSVGRRTYGGITLWTFGDPREKLTIGHFCSIADDVKFLLGGNHPHDGVSTFPFLTKYFGQLEAKSKGAITVGDDVWIGYNSTILSGVTIGQGAVIAAGSTVTRDVPPYAIVGGNPARLLKYRFEPAVVEKMLKLDYSRVSDEAIMASRDILYQPITPENADAIVAALMR</sequence>
<evidence type="ECO:0000313" key="6">
    <source>
        <dbReference type="EMBL" id="MTV39991.1"/>
    </source>
</evidence>
<keyword evidence="7" id="KW-1185">Reference proteome</keyword>
<dbReference type="InterPro" id="IPR001173">
    <property type="entry name" value="Glyco_trans_2-like"/>
</dbReference>
<dbReference type="AlphaFoldDB" id="A0A6L6PMY4"/>
<dbReference type="PROSITE" id="PS00101">
    <property type="entry name" value="HEXAPEP_TRANSFERASES"/>
    <property type="match status" value="1"/>
</dbReference>
<dbReference type="CDD" id="cd03349">
    <property type="entry name" value="LbH_XAT"/>
    <property type="match status" value="1"/>
</dbReference>
<dbReference type="PANTHER" id="PTHR43300:SF11">
    <property type="entry name" value="ACETYLTRANSFERASE RV3034C-RELATED"/>
    <property type="match status" value="1"/>
</dbReference>
<comment type="caution">
    <text evidence="6">The sequence shown here is derived from an EMBL/GenBank/DDBJ whole genome shotgun (WGS) entry which is preliminary data.</text>
</comment>
<dbReference type="Pfam" id="PF00535">
    <property type="entry name" value="Glycos_transf_2"/>
    <property type="match status" value="1"/>
</dbReference>
<name>A0A6L6PMY4_9BURK</name>
<keyword evidence="4" id="KW-0012">Acyltransferase</keyword>
<dbReference type="GO" id="GO:0016746">
    <property type="term" value="F:acyltransferase activity"/>
    <property type="evidence" value="ECO:0007669"/>
    <property type="project" value="UniProtKB-KW"/>
</dbReference>
<proteinExistence type="inferred from homology"/>
<dbReference type="SUPFAM" id="SSF51161">
    <property type="entry name" value="Trimeric LpxA-like enzymes"/>
    <property type="match status" value="1"/>
</dbReference>
<dbReference type="RefSeq" id="WP_155465785.1">
    <property type="nucleotide sequence ID" value="NZ_WNKY01000026.1"/>
</dbReference>
<dbReference type="InterPro" id="IPR050179">
    <property type="entry name" value="Trans_hexapeptide_repeat"/>
</dbReference>
<dbReference type="SUPFAM" id="SSF53448">
    <property type="entry name" value="Nucleotide-diphospho-sugar transferases"/>
    <property type="match status" value="1"/>
</dbReference>
<dbReference type="InterPro" id="IPR011004">
    <property type="entry name" value="Trimer_LpxA-like_sf"/>
</dbReference>
<keyword evidence="2 6" id="KW-0808">Transferase</keyword>
<comment type="similarity">
    <text evidence="1">Belongs to the transferase hexapeptide repeat family.</text>
</comment>
<feature type="domain" description="Glycosyltransferase 2-like" evidence="5">
    <location>
        <begin position="9"/>
        <end position="136"/>
    </location>
</feature>
<dbReference type="Pfam" id="PF00132">
    <property type="entry name" value="Hexapep"/>
    <property type="match status" value="1"/>
</dbReference>
<accession>A0A6L6PMY4</accession>
<dbReference type="EMBL" id="WNKY01000026">
    <property type="protein sequence ID" value="MTV39991.1"/>
    <property type="molecule type" value="Genomic_DNA"/>
</dbReference>
<dbReference type="Gene3D" id="3.90.550.10">
    <property type="entry name" value="Spore Coat Polysaccharide Biosynthesis Protein SpsA, Chain A"/>
    <property type="match status" value="1"/>
</dbReference>
<gene>
    <name evidence="6" type="ORF">GM676_20710</name>
</gene>
<dbReference type="OrthoDB" id="8612290at2"/>
<reference evidence="6 7" key="1">
    <citation type="submission" date="2019-11" db="EMBL/GenBank/DDBJ databases">
        <title>Type strains purchased from KCTC, JCM and DSMZ.</title>
        <authorList>
            <person name="Lu H."/>
        </authorList>
    </citation>
    <scope>NUCLEOTIDE SEQUENCE [LARGE SCALE GENOMIC DNA]</scope>
    <source>
        <strain evidence="6 7">KCTC 22382</strain>
    </source>
</reference>
<evidence type="ECO:0000259" key="5">
    <source>
        <dbReference type="Pfam" id="PF00535"/>
    </source>
</evidence>
<dbReference type="InterPro" id="IPR001451">
    <property type="entry name" value="Hexapep"/>
</dbReference>
<dbReference type="Gene3D" id="2.160.10.10">
    <property type="entry name" value="Hexapeptide repeat proteins"/>
    <property type="match status" value="1"/>
</dbReference>